<dbReference type="InterPro" id="IPR043502">
    <property type="entry name" value="DNA/RNA_pol_sf"/>
</dbReference>
<gene>
    <name evidence="1" type="ORF">DEA37_0011548</name>
</gene>
<proteinExistence type="predicted"/>
<dbReference type="AlphaFoldDB" id="A0A5J4N383"/>
<dbReference type="SUPFAM" id="SSF56672">
    <property type="entry name" value="DNA/RNA polymerases"/>
    <property type="match status" value="1"/>
</dbReference>
<evidence type="ECO:0000313" key="2">
    <source>
        <dbReference type="Proteomes" id="UP000324629"/>
    </source>
</evidence>
<evidence type="ECO:0000313" key="1">
    <source>
        <dbReference type="EMBL" id="KAA3669779.1"/>
    </source>
</evidence>
<sequence length="367" mass="40899">GQKCCRQCHKEDHCRADKRLASQPGSKSCGRRFQKPFRHVLGRLCFQRMYVTLVLSGTVRLQVDAALDITNNSRRRNKIVQPTVGSTTHNAHNAVGGILRLSGKPSCAVSFGDAQFNGSCYLTGQSELDSLGMDWTETTNVSERIINHWSNIDPIHDGSVLLRQVTSPYGIAEKMFRKQSTVFRECFTKTNALVPSKHKTGFSTGTSCAVHDPACRRQGILSPTGSWYPETSLLLRPVIKIGPYRSSSSKSSAEPWEFFAHFFTGFSAFLDMRQYPLPLSDLFAKMRGGKFSANLVLTYAYLQMEVSESSKELLTISTHHGLLQYQRLPLDVNTALAIFQQIRDTMLTDVPGAAAYLVDIVVAFAFR</sequence>
<dbReference type="EMBL" id="QNGE01027205">
    <property type="protein sequence ID" value="KAA3669779.1"/>
    <property type="molecule type" value="Genomic_DNA"/>
</dbReference>
<accession>A0A5J4N383</accession>
<comment type="caution">
    <text evidence="1">The sequence shown here is derived from an EMBL/GenBank/DDBJ whole genome shotgun (WGS) entry which is preliminary data.</text>
</comment>
<reference evidence="1 2" key="1">
    <citation type="journal article" date="2019" name="Gigascience">
        <title>Whole-genome sequence of the oriental lung fluke Paragonimus westermani.</title>
        <authorList>
            <person name="Oey H."/>
            <person name="Zakrzewski M."/>
            <person name="Narain K."/>
            <person name="Devi K.R."/>
            <person name="Agatsuma T."/>
            <person name="Nawaratna S."/>
            <person name="Gobert G.N."/>
            <person name="Jones M.K."/>
            <person name="Ragan M.A."/>
            <person name="McManus D.P."/>
            <person name="Krause L."/>
        </authorList>
    </citation>
    <scope>NUCLEOTIDE SEQUENCE [LARGE SCALE GENOMIC DNA]</scope>
    <source>
        <strain evidence="1 2">IND2009</strain>
    </source>
</reference>
<dbReference type="PANTHER" id="PTHR37984:SF5">
    <property type="entry name" value="PROTEIN NYNRIN-LIKE"/>
    <property type="match status" value="1"/>
</dbReference>
<name>A0A5J4N383_9TREM</name>
<dbReference type="InterPro" id="IPR050951">
    <property type="entry name" value="Retrovirus_Pol_polyprotein"/>
</dbReference>
<dbReference type="PANTHER" id="PTHR37984">
    <property type="entry name" value="PROTEIN CBG26694"/>
    <property type="match status" value="1"/>
</dbReference>
<keyword evidence="2" id="KW-1185">Reference proteome</keyword>
<organism evidence="1 2">
    <name type="scientific">Paragonimus westermani</name>
    <dbReference type="NCBI Taxonomy" id="34504"/>
    <lineage>
        <taxon>Eukaryota</taxon>
        <taxon>Metazoa</taxon>
        <taxon>Spiralia</taxon>
        <taxon>Lophotrochozoa</taxon>
        <taxon>Platyhelminthes</taxon>
        <taxon>Trematoda</taxon>
        <taxon>Digenea</taxon>
        <taxon>Plagiorchiida</taxon>
        <taxon>Troglotremata</taxon>
        <taxon>Troglotrematidae</taxon>
        <taxon>Paragonimus</taxon>
    </lineage>
</organism>
<feature type="non-terminal residue" evidence="1">
    <location>
        <position position="1"/>
    </location>
</feature>
<dbReference type="Proteomes" id="UP000324629">
    <property type="component" value="Unassembled WGS sequence"/>
</dbReference>
<protein>
    <submittedName>
        <fullName evidence="1">Uncharacterized protein</fullName>
    </submittedName>
</protein>